<protein>
    <recommendedName>
        <fullName evidence="7">Protein arginine methyltransferase NDUFAF7</fullName>
        <ecNumber evidence="7">2.1.1.320</ecNumber>
    </recommendedName>
</protein>
<dbReference type="GO" id="GO:0005739">
    <property type="term" value="C:mitochondrion"/>
    <property type="evidence" value="ECO:0007669"/>
    <property type="project" value="UniProtKB-SubCell"/>
</dbReference>
<dbReference type="Proteomes" id="UP000290189">
    <property type="component" value="Unassembled WGS sequence"/>
</dbReference>
<dbReference type="AlphaFoldDB" id="A0A3P3Y208"/>
<dbReference type="EC" id="2.1.1.320" evidence="7"/>
<dbReference type="Gene3D" id="3.40.50.12710">
    <property type="match status" value="1"/>
</dbReference>
<dbReference type="GO" id="GO:0032259">
    <property type="term" value="P:methylation"/>
    <property type="evidence" value="ECO:0007669"/>
    <property type="project" value="UniProtKB-KW"/>
</dbReference>
<dbReference type="GO" id="GO:0035243">
    <property type="term" value="F:protein-arginine omega-N symmetric methyltransferase activity"/>
    <property type="evidence" value="ECO:0007669"/>
    <property type="project" value="UniProtKB-EC"/>
</dbReference>
<reference evidence="8 9" key="1">
    <citation type="submission" date="2018-03" db="EMBL/GenBank/DDBJ databases">
        <authorList>
            <person name="Fogelqvist J."/>
        </authorList>
    </citation>
    <scope>NUCLEOTIDE SEQUENCE [LARGE SCALE GENOMIC DNA]</scope>
</reference>
<evidence type="ECO:0000256" key="2">
    <source>
        <dbReference type="ARBA" id="ARBA00005891"/>
    </source>
</evidence>
<geneLocation type="mitochondrion" evidence="8"/>
<dbReference type="InterPro" id="IPR038375">
    <property type="entry name" value="NDUFAF7_sf"/>
</dbReference>
<evidence type="ECO:0000256" key="7">
    <source>
        <dbReference type="RuleBase" id="RU364114"/>
    </source>
</evidence>
<dbReference type="PANTHER" id="PTHR12049">
    <property type="entry name" value="PROTEIN ARGININE METHYLTRANSFERASE NDUFAF7, MITOCHONDRIAL"/>
    <property type="match status" value="1"/>
</dbReference>
<organism evidence="8 9">
    <name type="scientific">Plasmodiophora brassicae</name>
    <name type="common">Clubroot disease agent</name>
    <dbReference type="NCBI Taxonomy" id="37360"/>
    <lineage>
        <taxon>Eukaryota</taxon>
        <taxon>Sar</taxon>
        <taxon>Rhizaria</taxon>
        <taxon>Endomyxa</taxon>
        <taxon>Phytomyxea</taxon>
        <taxon>Plasmodiophorida</taxon>
        <taxon>Plasmodiophoridae</taxon>
        <taxon>Plasmodiophora</taxon>
    </lineage>
</organism>
<keyword evidence="3 7" id="KW-0489">Methyltransferase</keyword>
<evidence type="ECO:0000256" key="6">
    <source>
        <dbReference type="ARBA" id="ARBA00048612"/>
    </source>
</evidence>
<evidence type="ECO:0000256" key="4">
    <source>
        <dbReference type="ARBA" id="ARBA00022679"/>
    </source>
</evidence>
<name>A0A3P3Y208_PLABS</name>
<keyword evidence="4 7" id="KW-0808">Transferase</keyword>
<dbReference type="EMBL" id="OVEO01000002">
    <property type="protein sequence ID" value="SPQ94050.1"/>
    <property type="molecule type" value="Genomic_DNA"/>
</dbReference>
<evidence type="ECO:0000256" key="3">
    <source>
        <dbReference type="ARBA" id="ARBA00022603"/>
    </source>
</evidence>
<dbReference type="Pfam" id="PF02636">
    <property type="entry name" value="Methyltransf_28"/>
    <property type="match status" value="1"/>
</dbReference>
<evidence type="ECO:0000313" key="8">
    <source>
        <dbReference type="EMBL" id="SPQ94050.1"/>
    </source>
</evidence>
<dbReference type="InterPro" id="IPR003788">
    <property type="entry name" value="NDUFAF7"/>
</dbReference>
<keyword evidence="5 7" id="KW-0496">Mitochondrion</keyword>
<dbReference type="SUPFAM" id="SSF53335">
    <property type="entry name" value="S-adenosyl-L-methionine-dependent methyltransferases"/>
    <property type="match status" value="1"/>
</dbReference>
<comment type="similarity">
    <text evidence="2 7">Belongs to the NDUFAF7 family.</text>
</comment>
<dbReference type="InterPro" id="IPR029063">
    <property type="entry name" value="SAM-dependent_MTases_sf"/>
</dbReference>
<evidence type="ECO:0000313" key="9">
    <source>
        <dbReference type="Proteomes" id="UP000290189"/>
    </source>
</evidence>
<comment type="function">
    <text evidence="7">Arginine methyltransferase involved in the assembly or stability of mitochondrial NADH:ubiquinone oxidoreductase complex (complex I).</text>
</comment>
<comment type="subcellular location">
    <subcellularLocation>
        <location evidence="1 7">Mitochondrion</location>
    </subcellularLocation>
</comment>
<sequence length="394" mass="44766">MRGPLLTRDYLDLVLYDKAVGYFNTGARIRQNMRPLDFRALRGENQYRQVVADLYRHEQGWTTPVEIFQPVYAEAIVAWMLDSGSASGDRFRIVEIGGGNGTCAVNILDALRDRYPSLYDRVTYTLVDISEQYSRHQQKSLFGHQDRCEFHNVSAADVGSIRFPGHRDTPTFIIGLEVLDNMSHDKVIHDETGNVLQTVVNPSCEREQDAAWSETFVPVDDPLIIEYLDAVKDTPRQKAEHSSLWSRVTAPFQSDSEDHPASRSEWLPTTAFAFLKACAKRCPNRHLFLADFDFLPDAIAGVNAPVVAEKSIRTAGEAVDHDTYLLDRSIKADIFFPTDFERLRYVCDSLSDRKARVWKTAEFMSTFAETSRTMTKSGYNPLLEDYVNTRILTA</sequence>
<accession>A0A3P3Y208</accession>
<dbReference type="PANTHER" id="PTHR12049:SF5">
    <property type="entry name" value="PROTEIN ARGININE METHYLTRANSFERASE NDUFAF7 HOMOLOG, MITOCHONDRIAL"/>
    <property type="match status" value="1"/>
</dbReference>
<gene>
    <name evidence="8" type="ORF">PLBR_LOCUS1265</name>
</gene>
<comment type="catalytic activity">
    <reaction evidence="6 7">
        <text>L-arginyl-[protein] + 2 S-adenosyl-L-methionine = N(omega),N(omega)'-dimethyl-L-arginyl-[protein] + 2 S-adenosyl-L-homocysteine + 2 H(+)</text>
        <dbReference type="Rhea" id="RHEA:48108"/>
        <dbReference type="Rhea" id="RHEA-COMP:10532"/>
        <dbReference type="Rhea" id="RHEA-COMP:11992"/>
        <dbReference type="ChEBI" id="CHEBI:15378"/>
        <dbReference type="ChEBI" id="CHEBI:29965"/>
        <dbReference type="ChEBI" id="CHEBI:57856"/>
        <dbReference type="ChEBI" id="CHEBI:59789"/>
        <dbReference type="ChEBI" id="CHEBI:88221"/>
        <dbReference type="EC" id="2.1.1.320"/>
    </reaction>
</comment>
<evidence type="ECO:0000256" key="1">
    <source>
        <dbReference type="ARBA" id="ARBA00004173"/>
    </source>
</evidence>
<evidence type="ECO:0000256" key="5">
    <source>
        <dbReference type="ARBA" id="ARBA00023128"/>
    </source>
</evidence>
<proteinExistence type="inferred from homology"/>